<dbReference type="Proteomes" id="UP000070544">
    <property type="component" value="Unassembled WGS sequence"/>
</dbReference>
<sequence>MVTVNKGTRSQHMAHQNLSGDQRHSPGSRTFFNPRLGFGGDTSRHRAPSAMGPQGLLQRSSSVSAGHSDPSRCSAVLAPWRRTSVVSLLAQWLVSLRSSRWLIVTVVQARPRWSSPWKPGFSEKVIQRFECLLVGRFALRSLATWCAGSHRPHSSRSPAD</sequence>
<keyword evidence="3" id="KW-1185">Reference proteome</keyword>
<dbReference type="EMBL" id="KQ965756">
    <property type="protein sequence ID" value="KXS16099.1"/>
    <property type="molecule type" value="Genomic_DNA"/>
</dbReference>
<dbReference type="AlphaFoldDB" id="A0A139AHC3"/>
<name>A0A139AHC3_GONPJ</name>
<organism evidence="2 3">
    <name type="scientific">Gonapodya prolifera (strain JEL478)</name>
    <name type="common">Monoblepharis prolifera</name>
    <dbReference type="NCBI Taxonomy" id="1344416"/>
    <lineage>
        <taxon>Eukaryota</taxon>
        <taxon>Fungi</taxon>
        <taxon>Fungi incertae sedis</taxon>
        <taxon>Chytridiomycota</taxon>
        <taxon>Chytridiomycota incertae sedis</taxon>
        <taxon>Monoblepharidomycetes</taxon>
        <taxon>Monoblepharidales</taxon>
        <taxon>Gonapodyaceae</taxon>
        <taxon>Gonapodya</taxon>
    </lineage>
</organism>
<evidence type="ECO:0000313" key="2">
    <source>
        <dbReference type="EMBL" id="KXS16099.1"/>
    </source>
</evidence>
<reference evidence="2 3" key="1">
    <citation type="journal article" date="2015" name="Genome Biol. Evol.">
        <title>Phylogenomic analyses indicate that early fungi evolved digesting cell walls of algal ancestors of land plants.</title>
        <authorList>
            <person name="Chang Y."/>
            <person name="Wang S."/>
            <person name="Sekimoto S."/>
            <person name="Aerts A.L."/>
            <person name="Choi C."/>
            <person name="Clum A."/>
            <person name="LaButti K.M."/>
            <person name="Lindquist E.A."/>
            <person name="Yee Ngan C."/>
            <person name="Ohm R.A."/>
            <person name="Salamov A.A."/>
            <person name="Grigoriev I.V."/>
            <person name="Spatafora J.W."/>
            <person name="Berbee M.L."/>
        </authorList>
    </citation>
    <scope>NUCLEOTIDE SEQUENCE [LARGE SCALE GENOMIC DNA]</scope>
    <source>
        <strain evidence="2 3">JEL478</strain>
    </source>
</reference>
<feature type="region of interest" description="Disordered" evidence="1">
    <location>
        <begin position="1"/>
        <end position="69"/>
    </location>
</feature>
<accession>A0A139AHC3</accession>
<protein>
    <submittedName>
        <fullName evidence="2">Uncharacterized protein</fullName>
    </submittedName>
</protein>
<evidence type="ECO:0000313" key="3">
    <source>
        <dbReference type="Proteomes" id="UP000070544"/>
    </source>
</evidence>
<proteinExistence type="predicted"/>
<feature type="compositionally biased region" description="Polar residues" evidence="1">
    <location>
        <begin position="1"/>
        <end position="31"/>
    </location>
</feature>
<evidence type="ECO:0000256" key="1">
    <source>
        <dbReference type="SAM" id="MobiDB-lite"/>
    </source>
</evidence>
<gene>
    <name evidence="2" type="ORF">M427DRAFT_300739</name>
</gene>